<keyword evidence="9" id="KW-1185">Reference proteome</keyword>
<name>A0A4Y7RN52_9FIRM</name>
<reference evidence="8 9" key="1">
    <citation type="journal article" date="2018" name="Environ. Microbiol.">
        <title>Novel energy conservation strategies and behaviour of Pelotomaculum schinkii driving syntrophic propionate catabolism.</title>
        <authorList>
            <person name="Hidalgo-Ahumada C.A.P."/>
            <person name="Nobu M.K."/>
            <person name="Narihiro T."/>
            <person name="Tamaki H."/>
            <person name="Liu W.T."/>
            <person name="Kamagata Y."/>
            <person name="Stams A.J.M."/>
            <person name="Imachi H."/>
            <person name="Sousa D.Z."/>
        </authorList>
    </citation>
    <scope>NUCLEOTIDE SEQUENCE [LARGE SCALE GENOMIC DNA]</scope>
    <source>
        <strain evidence="8 9">MGP</strain>
    </source>
</reference>
<evidence type="ECO:0000256" key="3">
    <source>
        <dbReference type="ARBA" id="ARBA00022723"/>
    </source>
</evidence>
<evidence type="ECO:0000256" key="2">
    <source>
        <dbReference type="ARBA" id="ARBA00001946"/>
    </source>
</evidence>
<dbReference type="InterPro" id="IPR045121">
    <property type="entry name" value="CoAse"/>
</dbReference>
<dbReference type="PANTHER" id="PTHR12992:SF11">
    <property type="entry name" value="MITOCHONDRIAL COENZYME A DIPHOSPHATASE NUDT8"/>
    <property type="match status" value="1"/>
</dbReference>
<dbReference type="CDD" id="cd03426">
    <property type="entry name" value="NUDIX_CoAse_Nudt7"/>
    <property type="match status" value="1"/>
</dbReference>
<dbReference type="PROSITE" id="PS51462">
    <property type="entry name" value="NUDIX"/>
    <property type="match status" value="1"/>
</dbReference>
<dbReference type="PANTHER" id="PTHR12992">
    <property type="entry name" value="NUDIX HYDROLASE"/>
    <property type="match status" value="1"/>
</dbReference>
<evidence type="ECO:0000256" key="5">
    <source>
        <dbReference type="ARBA" id="ARBA00022842"/>
    </source>
</evidence>
<keyword evidence="4 8" id="KW-0378">Hydrolase</keyword>
<evidence type="ECO:0000256" key="6">
    <source>
        <dbReference type="ARBA" id="ARBA00023211"/>
    </source>
</evidence>
<protein>
    <submittedName>
        <fullName evidence="8">Putative Nudix hydrolase NudL</fullName>
        <ecNumber evidence="8">3.6.1.-</ecNumber>
    </submittedName>
</protein>
<accession>A0A4Y7RN52</accession>
<keyword evidence="5" id="KW-0460">Magnesium</keyword>
<sequence>MNDLKRFLTNRQPGIQNEGEYFVSAVLLPLINRNNKCHVLFEVRASHLRRQPGEICFPGGGVEGDELSRPQNTAVREAVEELGLDKTQIDLLGPLDYLVAPHGTLVYPFVGHINNGAIIAPNKAEVEEIFMAPVEYFFNNPPAQSSVEVATRYGRDFPYDRVPATYKKGWGRKWSLPVYYYEYEGHFIWGITARILYNFIKVYYNIKKVR</sequence>
<organism evidence="8 9">
    <name type="scientific">Pelotomaculum propionicicum</name>
    <dbReference type="NCBI Taxonomy" id="258475"/>
    <lineage>
        <taxon>Bacteria</taxon>
        <taxon>Bacillati</taxon>
        <taxon>Bacillota</taxon>
        <taxon>Clostridia</taxon>
        <taxon>Eubacteriales</taxon>
        <taxon>Desulfotomaculaceae</taxon>
        <taxon>Pelotomaculum</taxon>
    </lineage>
</organism>
<dbReference type="Proteomes" id="UP000297597">
    <property type="component" value="Unassembled WGS sequence"/>
</dbReference>
<dbReference type="GO" id="GO:0010945">
    <property type="term" value="F:coenzyme A diphosphatase activity"/>
    <property type="evidence" value="ECO:0007669"/>
    <property type="project" value="InterPro"/>
</dbReference>
<evidence type="ECO:0000256" key="4">
    <source>
        <dbReference type="ARBA" id="ARBA00022801"/>
    </source>
</evidence>
<dbReference type="EMBL" id="QFFZ01000029">
    <property type="protein sequence ID" value="TEB10293.1"/>
    <property type="molecule type" value="Genomic_DNA"/>
</dbReference>
<evidence type="ECO:0000313" key="8">
    <source>
        <dbReference type="EMBL" id="TEB10293.1"/>
    </source>
</evidence>
<dbReference type="SUPFAM" id="SSF55811">
    <property type="entry name" value="Nudix"/>
    <property type="match status" value="1"/>
</dbReference>
<comment type="cofactor">
    <cofactor evidence="2">
        <name>Mg(2+)</name>
        <dbReference type="ChEBI" id="CHEBI:18420"/>
    </cofactor>
</comment>
<evidence type="ECO:0000259" key="7">
    <source>
        <dbReference type="PROSITE" id="PS51462"/>
    </source>
</evidence>
<dbReference type="GO" id="GO:0046872">
    <property type="term" value="F:metal ion binding"/>
    <property type="evidence" value="ECO:0007669"/>
    <property type="project" value="UniProtKB-KW"/>
</dbReference>
<dbReference type="RefSeq" id="WP_243119835.1">
    <property type="nucleotide sequence ID" value="NZ_QFFZ01000029.1"/>
</dbReference>
<dbReference type="AlphaFoldDB" id="A0A4Y7RN52"/>
<dbReference type="Gene3D" id="3.90.79.10">
    <property type="entry name" value="Nucleoside Triphosphate Pyrophosphohydrolase"/>
    <property type="match status" value="1"/>
</dbReference>
<feature type="domain" description="Nudix hydrolase" evidence="7">
    <location>
        <begin position="21"/>
        <end position="156"/>
    </location>
</feature>
<proteinExistence type="predicted"/>
<gene>
    <name evidence="8" type="primary">nudL</name>
    <name evidence="8" type="ORF">Pmgp_02490</name>
</gene>
<dbReference type="Pfam" id="PF00293">
    <property type="entry name" value="NUDIX"/>
    <property type="match status" value="1"/>
</dbReference>
<dbReference type="InterPro" id="IPR015797">
    <property type="entry name" value="NUDIX_hydrolase-like_dom_sf"/>
</dbReference>
<keyword evidence="3" id="KW-0479">Metal-binding</keyword>
<dbReference type="EC" id="3.6.1.-" evidence="8"/>
<evidence type="ECO:0000313" key="9">
    <source>
        <dbReference type="Proteomes" id="UP000297597"/>
    </source>
</evidence>
<comment type="caution">
    <text evidence="8">The sequence shown here is derived from an EMBL/GenBank/DDBJ whole genome shotgun (WGS) entry which is preliminary data.</text>
</comment>
<evidence type="ECO:0000256" key="1">
    <source>
        <dbReference type="ARBA" id="ARBA00001936"/>
    </source>
</evidence>
<keyword evidence="6" id="KW-0464">Manganese</keyword>
<comment type="cofactor">
    <cofactor evidence="1">
        <name>Mn(2+)</name>
        <dbReference type="ChEBI" id="CHEBI:29035"/>
    </cofactor>
</comment>
<dbReference type="InterPro" id="IPR000086">
    <property type="entry name" value="NUDIX_hydrolase_dom"/>
</dbReference>